<name>A0A8C9FWK9_PAVCR</name>
<keyword evidence="2" id="KW-1185">Reference proteome</keyword>
<proteinExistence type="predicted"/>
<dbReference type="AlphaFoldDB" id="A0A8C9FWK9"/>
<protein>
    <submittedName>
        <fullName evidence="1">Uncharacterized protein</fullName>
    </submittedName>
</protein>
<reference evidence="1" key="1">
    <citation type="submission" date="2025-08" db="UniProtKB">
        <authorList>
            <consortium name="Ensembl"/>
        </authorList>
    </citation>
    <scope>IDENTIFICATION</scope>
</reference>
<dbReference type="Proteomes" id="UP000694428">
    <property type="component" value="Unplaced"/>
</dbReference>
<organism evidence="1 2">
    <name type="scientific">Pavo cristatus</name>
    <name type="common">Indian peafowl</name>
    <name type="synonym">Blue peafowl</name>
    <dbReference type="NCBI Taxonomy" id="9049"/>
    <lineage>
        <taxon>Eukaryota</taxon>
        <taxon>Metazoa</taxon>
        <taxon>Chordata</taxon>
        <taxon>Craniata</taxon>
        <taxon>Vertebrata</taxon>
        <taxon>Euteleostomi</taxon>
        <taxon>Archelosauria</taxon>
        <taxon>Archosauria</taxon>
        <taxon>Dinosauria</taxon>
        <taxon>Saurischia</taxon>
        <taxon>Theropoda</taxon>
        <taxon>Coelurosauria</taxon>
        <taxon>Aves</taxon>
        <taxon>Neognathae</taxon>
        <taxon>Galloanserae</taxon>
        <taxon>Galliformes</taxon>
        <taxon>Phasianidae</taxon>
        <taxon>Phasianinae</taxon>
        <taxon>Pavo</taxon>
    </lineage>
</organism>
<reference evidence="1" key="2">
    <citation type="submission" date="2025-09" db="UniProtKB">
        <authorList>
            <consortium name="Ensembl"/>
        </authorList>
    </citation>
    <scope>IDENTIFICATION</scope>
</reference>
<evidence type="ECO:0000313" key="2">
    <source>
        <dbReference type="Proteomes" id="UP000694428"/>
    </source>
</evidence>
<dbReference type="Ensembl" id="ENSPSTT00000022539.1">
    <property type="protein sequence ID" value="ENSPSTP00000021473.1"/>
    <property type="gene ID" value="ENSPSTG00000015661.1"/>
</dbReference>
<sequence length="229" mass="24529">MTKWVGKVLADHRTAGWAGRWGSRTAAPLPSTRTSCTSCGRRSWPTRCWPAGSRCPTTCRWRCRASGPCPACSSRCRRYLHPPCPGQDPCKDQCKGLDRAPHLPTTTDLMVSADGRHGGRLCALCSSRGPRWGAGGCWGGVVGVRGESHPAGPMWAHSEHLVPPGWDFHSVGPGVVFGSVPPWVLWVVLGSVPSALHLGSVCRKLVCFPLNAPPVVTLAFFSPPPPVQV</sequence>
<accession>A0A8C9FWK9</accession>
<evidence type="ECO:0000313" key="1">
    <source>
        <dbReference type="Ensembl" id="ENSPSTP00000021473.1"/>
    </source>
</evidence>